<dbReference type="Gene3D" id="1.20.1290.10">
    <property type="entry name" value="AhpD-like"/>
    <property type="match status" value="1"/>
</dbReference>
<dbReference type="InterPro" id="IPR052512">
    <property type="entry name" value="4CMD/NDH-1_regulator"/>
</dbReference>
<gene>
    <name evidence="2" type="ORF">SAMN04489750_0306</name>
</gene>
<dbReference type="PANTHER" id="PTHR33570:SF2">
    <property type="entry name" value="CARBOXYMUCONOLACTONE DECARBOXYLASE-LIKE DOMAIN-CONTAINING PROTEIN"/>
    <property type="match status" value="1"/>
</dbReference>
<sequence>MRPDRTESDATSEGLAVRRAVLSDAHVDRAQAATTAFTEPFQDLITRYAWGEIWTRPGLDRPTRSAITLTALIARDHWDEFAMHVRAARRNGMSVEQIQEVLLQAAIYLGVPSANHAFAIAEREIAAFDEQEGAGE</sequence>
<dbReference type="InterPro" id="IPR012788">
    <property type="entry name" value="Decarb_PcaC"/>
</dbReference>
<proteinExistence type="predicted"/>
<evidence type="ECO:0000313" key="3">
    <source>
        <dbReference type="Proteomes" id="UP000250028"/>
    </source>
</evidence>
<feature type="domain" description="Carboxymuconolactone decarboxylase-like" evidence="1">
    <location>
        <begin position="41"/>
        <end position="122"/>
    </location>
</feature>
<dbReference type="EMBL" id="UESZ01000001">
    <property type="protein sequence ID" value="SSA33035.1"/>
    <property type="molecule type" value="Genomic_DNA"/>
</dbReference>
<reference evidence="3" key="1">
    <citation type="submission" date="2016-10" db="EMBL/GenBank/DDBJ databases">
        <authorList>
            <person name="Varghese N."/>
            <person name="Submissions S."/>
        </authorList>
    </citation>
    <scope>NUCLEOTIDE SEQUENCE [LARGE SCALE GENOMIC DNA]</scope>
    <source>
        <strain evidence="3">DSM 22951</strain>
    </source>
</reference>
<keyword evidence="3" id="KW-1185">Reference proteome</keyword>
<dbReference type="NCBIfam" id="TIGR02425">
    <property type="entry name" value="decarb_PcaC"/>
    <property type="match status" value="1"/>
</dbReference>
<dbReference type="RefSeq" id="WP_109683783.1">
    <property type="nucleotide sequence ID" value="NZ_QGDN01000001.1"/>
</dbReference>
<organism evidence="2 3">
    <name type="scientific">Branchiibius hedensis</name>
    <dbReference type="NCBI Taxonomy" id="672460"/>
    <lineage>
        <taxon>Bacteria</taxon>
        <taxon>Bacillati</taxon>
        <taxon>Actinomycetota</taxon>
        <taxon>Actinomycetes</taxon>
        <taxon>Micrococcales</taxon>
        <taxon>Dermacoccaceae</taxon>
        <taxon>Branchiibius</taxon>
    </lineage>
</organism>
<protein>
    <submittedName>
        <fullName evidence="2">4-carboxymuconolactone decarboxylase</fullName>
    </submittedName>
</protein>
<name>A0A2Y8ZM72_9MICO</name>
<dbReference type="GO" id="GO:0051920">
    <property type="term" value="F:peroxiredoxin activity"/>
    <property type="evidence" value="ECO:0007669"/>
    <property type="project" value="InterPro"/>
</dbReference>
<dbReference type="PANTHER" id="PTHR33570">
    <property type="entry name" value="4-CARBOXYMUCONOLACTONE DECARBOXYLASE FAMILY PROTEIN"/>
    <property type="match status" value="1"/>
</dbReference>
<accession>A0A2Y8ZM72</accession>
<dbReference type="AlphaFoldDB" id="A0A2Y8ZM72"/>
<dbReference type="InterPro" id="IPR029032">
    <property type="entry name" value="AhpD-like"/>
</dbReference>
<dbReference type="InterPro" id="IPR003779">
    <property type="entry name" value="CMD-like"/>
</dbReference>
<evidence type="ECO:0000259" key="1">
    <source>
        <dbReference type="Pfam" id="PF02627"/>
    </source>
</evidence>
<dbReference type="OrthoDB" id="9802489at2"/>
<evidence type="ECO:0000313" key="2">
    <source>
        <dbReference type="EMBL" id="SSA33035.1"/>
    </source>
</evidence>
<dbReference type="Proteomes" id="UP000250028">
    <property type="component" value="Unassembled WGS sequence"/>
</dbReference>
<dbReference type="SUPFAM" id="SSF69118">
    <property type="entry name" value="AhpD-like"/>
    <property type="match status" value="1"/>
</dbReference>
<dbReference type="Pfam" id="PF02627">
    <property type="entry name" value="CMD"/>
    <property type="match status" value="1"/>
</dbReference>